<evidence type="ECO:0000313" key="1">
    <source>
        <dbReference type="EMBL" id="MBX22715.1"/>
    </source>
</evidence>
<organism evidence="1">
    <name type="scientific">Rhizophora mucronata</name>
    <name type="common">Asiatic mangrove</name>
    <dbReference type="NCBI Taxonomy" id="61149"/>
    <lineage>
        <taxon>Eukaryota</taxon>
        <taxon>Viridiplantae</taxon>
        <taxon>Streptophyta</taxon>
        <taxon>Embryophyta</taxon>
        <taxon>Tracheophyta</taxon>
        <taxon>Spermatophyta</taxon>
        <taxon>Magnoliopsida</taxon>
        <taxon>eudicotyledons</taxon>
        <taxon>Gunneridae</taxon>
        <taxon>Pentapetalae</taxon>
        <taxon>rosids</taxon>
        <taxon>fabids</taxon>
        <taxon>Malpighiales</taxon>
        <taxon>Rhizophoraceae</taxon>
        <taxon>Rhizophora</taxon>
    </lineage>
</organism>
<reference evidence="1" key="1">
    <citation type="submission" date="2018-02" db="EMBL/GenBank/DDBJ databases">
        <title>Rhizophora mucronata_Transcriptome.</title>
        <authorList>
            <person name="Meera S.P."/>
            <person name="Sreeshan A."/>
            <person name="Augustine A."/>
        </authorList>
    </citation>
    <scope>NUCLEOTIDE SEQUENCE</scope>
    <source>
        <tissue evidence="1">Leaf</tissue>
    </source>
</reference>
<accession>A0A2P2LXN0</accession>
<sequence length="60" mass="6349">MLSSALIEGCTSSSTGKSCFAPSTFSFLLTFWCRDSSANPSGFISFRAPTRRSRHGAAPG</sequence>
<dbReference type="EMBL" id="GGEC01042231">
    <property type="protein sequence ID" value="MBX22715.1"/>
    <property type="molecule type" value="Transcribed_RNA"/>
</dbReference>
<dbReference type="AlphaFoldDB" id="A0A2P2LXN0"/>
<protein>
    <submittedName>
        <fullName evidence="1">Uncharacterized protein LOC8265046 isoform X3</fullName>
    </submittedName>
</protein>
<proteinExistence type="predicted"/>
<name>A0A2P2LXN0_RHIMU</name>